<reference evidence="2 3" key="1">
    <citation type="submission" date="2020-04" db="EMBL/GenBank/DDBJ databases">
        <authorList>
            <person name="De Canck E."/>
        </authorList>
    </citation>
    <scope>NUCLEOTIDE SEQUENCE [LARGE SCALE GENOMIC DNA]</scope>
    <source>
        <strain evidence="2 3">LMG 1861</strain>
    </source>
</reference>
<dbReference type="EMBL" id="CADILD010000001">
    <property type="protein sequence ID" value="CAB3852507.1"/>
    <property type="molecule type" value="Genomic_DNA"/>
</dbReference>
<dbReference type="SUPFAM" id="SSF89796">
    <property type="entry name" value="CoA-transferase family III (CaiB/BaiF)"/>
    <property type="match status" value="1"/>
</dbReference>
<dbReference type="InterPro" id="IPR044855">
    <property type="entry name" value="CoA-Trfase_III_dom3_sf"/>
</dbReference>
<dbReference type="Gene3D" id="3.40.50.10540">
    <property type="entry name" value="Crotonobetainyl-coa:carnitine coa-transferase, domain 1"/>
    <property type="match status" value="1"/>
</dbReference>
<dbReference type="EC" id="2.8.3.16" evidence="2"/>
<evidence type="ECO:0000313" key="3">
    <source>
        <dbReference type="Proteomes" id="UP000494105"/>
    </source>
</evidence>
<dbReference type="InterPro" id="IPR003673">
    <property type="entry name" value="CoA-Trfase_fam_III"/>
</dbReference>
<dbReference type="Pfam" id="PF02515">
    <property type="entry name" value="CoA_transf_3"/>
    <property type="match status" value="1"/>
</dbReference>
<name>A0A6S7DW18_9BURK</name>
<evidence type="ECO:0000313" key="2">
    <source>
        <dbReference type="EMBL" id="CAB3852507.1"/>
    </source>
</evidence>
<dbReference type="PANTHER" id="PTHR48207:SF3">
    <property type="entry name" value="SUCCINATE--HYDROXYMETHYLGLUTARATE COA-TRANSFERASE"/>
    <property type="match status" value="1"/>
</dbReference>
<dbReference type="AlphaFoldDB" id="A0A6S7DW18"/>
<sequence length="405" mass="43697">MSSPLKGLKVLDLTRALSGPFSTMILGDLGAEIIKVEPLPAGEMSRQWGPFENNLSLYYLSANRNKQGIAIDFRQPEGLALLKRMAIASDIVVENFKPGTMEAMGLGYSSLSKERPDLIMASISGFGSVGPARHWPGFDQVIQGYSGFMSLTGTPESGPTRTGVAIGDLSAGMWLAIGILSAVIQRASTGVGRHVETSLLAGLMSLLGVQGQCYLTKKEPPAPSGNMHPVIAPYGSFEASDGPLNIAPATQAMWVKLCEIGEVSHLASDARFSTNSARVEHRKELKQELEKCLKRKTRLEWTSLLIEGGIPAGPINTLAEAFADDQVDKCGLLRTLAHPELGELQQVALPLNFYEADSDVFEPPPAFGQDTRQILSRYGLSSMEIDGLLAREIAYQAEVSDEKQH</sequence>
<dbReference type="RefSeq" id="WP_175128187.1">
    <property type="nucleotide sequence ID" value="NZ_CADILD010000001.1"/>
</dbReference>
<dbReference type="Proteomes" id="UP000494105">
    <property type="component" value="Unassembled WGS sequence"/>
</dbReference>
<accession>A0A6S7DW18</accession>
<keyword evidence="1 2" id="KW-0808">Transferase</keyword>
<dbReference type="Gene3D" id="3.30.1540.10">
    <property type="entry name" value="formyl-coa transferase, domain 3"/>
    <property type="match status" value="1"/>
</dbReference>
<gene>
    <name evidence="2" type="primary">frc_3</name>
    <name evidence="2" type="ORF">LMG1861_01883</name>
</gene>
<dbReference type="PANTHER" id="PTHR48207">
    <property type="entry name" value="SUCCINATE--HYDROXYMETHYLGLUTARATE COA-TRANSFERASE"/>
    <property type="match status" value="1"/>
</dbReference>
<dbReference type="GO" id="GO:0033608">
    <property type="term" value="F:formyl-CoA transferase activity"/>
    <property type="evidence" value="ECO:0007669"/>
    <property type="project" value="UniProtKB-EC"/>
</dbReference>
<organism evidence="2 3">
    <name type="scientific">Achromobacter piechaudii</name>
    <dbReference type="NCBI Taxonomy" id="72556"/>
    <lineage>
        <taxon>Bacteria</taxon>
        <taxon>Pseudomonadati</taxon>
        <taxon>Pseudomonadota</taxon>
        <taxon>Betaproteobacteria</taxon>
        <taxon>Burkholderiales</taxon>
        <taxon>Alcaligenaceae</taxon>
        <taxon>Achromobacter</taxon>
    </lineage>
</organism>
<protein>
    <submittedName>
        <fullName evidence="2">Formyl-CoA:oxalate CoA-transferase</fullName>
        <ecNumber evidence="2">2.8.3.16</ecNumber>
    </submittedName>
</protein>
<dbReference type="InterPro" id="IPR023606">
    <property type="entry name" value="CoA-Trfase_III_dom_1_sf"/>
</dbReference>
<proteinExistence type="predicted"/>
<dbReference type="InterPro" id="IPR050483">
    <property type="entry name" value="CoA-transferase_III_domain"/>
</dbReference>
<evidence type="ECO:0000256" key="1">
    <source>
        <dbReference type="ARBA" id="ARBA00022679"/>
    </source>
</evidence>